<evidence type="ECO:0000256" key="3">
    <source>
        <dbReference type="ARBA" id="ARBA00022723"/>
    </source>
</evidence>
<evidence type="ECO:0000256" key="1">
    <source>
        <dbReference type="ARBA" id="ARBA00007623"/>
    </source>
</evidence>
<dbReference type="InterPro" id="IPR002048">
    <property type="entry name" value="EF_hand_dom"/>
</dbReference>
<organism evidence="12 13">
    <name type="scientific">Paragonimus skrjabini miyazakii</name>
    <dbReference type="NCBI Taxonomy" id="59628"/>
    <lineage>
        <taxon>Eukaryota</taxon>
        <taxon>Metazoa</taxon>
        <taxon>Spiralia</taxon>
        <taxon>Lophotrochozoa</taxon>
        <taxon>Platyhelminthes</taxon>
        <taxon>Trematoda</taxon>
        <taxon>Digenea</taxon>
        <taxon>Plagiorchiida</taxon>
        <taxon>Troglotremata</taxon>
        <taxon>Troglotrematidae</taxon>
        <taxon>Paragonimus</taxon>
    </lineage>
</organism>
<dbReference type="Gene3D" id="2.60.120.380">
    <property type="match status" value="1"/>
</dbReference>
<dbReference type="SMART" id="SM00230">
    <property type="entry name" value="CysPc"/>
    <property type="match status" value="1"/>
</dbReference>
<dbReference type="GO" id="GO:0006508">
    <property type="term" value="P:proteolysis"/>
    <property type="evidence" value="ECO:0007669"/>
    <property type="project" value="UniProtKB-KW"/>
</dbReference>
<dbReference type="CDD" id="cd00044">
    <property type="entry name" value="CysPc"/>
    <property type="match status" value="1"/>
</dbReference>
<dbReference type="SMART" id="SM00054">
    <property type="entry name" value="EFh"/>
    <property type="match status" value="2"/>
</dbReference>
<proteinExistence type="inferred from homology"/>
<dbReference type="PROSITE" id="PS00139">
    <property type="entry name" value="THIOL_PROTEASE_CYS"/>
    <property type="match status" value="1"/>
</dbReference>
<feature type="active site" evidence="8 9">
    <location>
        <position position="290"/>
    </location>
</feature>
<dbReference type="InterPro" id="IPR022682">
    <property type="entry name" value="Calpain_domain_III"/>
</dbReference>
<keyword evidence="5 9" id="KW-0378">Hydrolase</keyword>
<keyword evidence="3" id="KW-0479">Metal-binding</keyword>
<dbReference type="Gene3D" id="3.90.70.10">
    <property type="entry name" value="Cysteine proteinases"/>
    <property type="match status" value="1"/>
</dbReference>
<evidence type="ECO:0000313" key="12">
    <source>
        <dbReference type="EMBL" id="KAF7256405.1"/>
    </source>
</evidence>
<dbReference type="SMART" id="SM00720">
    <property type="entry name" value="calpain_III"/>
    <property type="match status" value="1"/>
</dbReference>
<dbReference type="InterPro" id="IPR038765">
    <property type="entry name" value="Papain-like_cys_pep_sf"/>
</dbReference>
<evidence type="ECO:0000256" key="6">
    <source>
        <dbReference type="ARBA" id="ARBA00022807"/>
    </source>
</evidence>
<dbReference type="AlphaFoldDB" id="A0A8S9YNE3"/>
<dbReference type="CDD" id="cd16196">
    <property type="entry name" value="EFh_PEF_CalpA_B"/>
    <property type="match status" value="1"/>
</dbReference>
<dbReference type="InterPro" id="IPR011992">
    <property type="entry name" value="EF-hand-dom_pair"/>
</dbReference>
<evidence type="ECO:0000259" key="10">
    <source>
        <dbReference type="PROSITE" id="PS50203"/>
    </source>
</evidence>
<dbReference type="Pfam" id="PF00648">
    <property type="entry name" value="Peptidase_C2"/>
    <property type="match status" value="1"/>
</dbReference>
<dbReference type="GO" id="GO:0005737">
    <property type="term" value="C:cytoplasm"/>
    <property type="evidence" value="ECO:0007669"/>
    <property type="project" value="TreeGrafter"/>
</dbReference>
<dbReference type="PANTHER" id="PTHR10183">
    <property type="entry name" value="CALPAIN"/>
    <property type="match status" value="1"/>
</dbReference>
<feature type="domain" description="Calpain catalytic" evidence="10">
    <location>
        <begin position="68"/>
        <end position="374"/>
    </location>
</feature>
<dbReference type="SUPFAM" id="SSF54001">
    <property type="entry name" value="Cysteine proteinases"/>
    <property type="match status" value="1"/>
</dbReference>
<evidence type="ECO:0000256" key="9">
    <source>
        <dbReference type="PROSITE-ProRule" id="PRU00239"/>
    </source>
</evidence>
<evidence type="ECO:0008006" key="14">
    <source>
        <dbReference type="Google" id="ProtNLM"/>
    </source>
</evidence>
<evidence type="ECO:0000256" key="5">
    <source>
        <dbReference type="ARBA" id="ARBA00022801"/>
    </source>
</evidence>
<reference evidence="12" key="1">
    <citation type="submission" date="2019-07" db="EMBL/GenBank/DDBJ databases">
        <title>Annotation for the trematode Paragonimus miyazaki's.</title>
        <authorList>
            <person name="Choi Y.-J."/>
        </authorList>
    </citation>
    <scope>NUCLEOTIDE SEQUENCE</scope>
    <source>
        <strain evidence="12">Japan</strain>
    </source>
</reference>
<keyword evidence="2 9" id="KW-0645">Protease</keyword>
<dbReference type="SUPFAM" id="SSF49758">
    <property type="entry name" value="Calpain large subunit, middle domain (domain III)"/>
    <property type="match status" value="1"/>
</dbReference>
<dbReference type="CDD" id="cd00214">
    <property type="entry name" value="Calpain_III"/>
    <property type="match status" value="1"/>
</dbReference>
<dbReference type="OrthoDB" id="424753at2759"/>
<dbReference type="InterPro" id="IPR001300">
    <property type="entry name" value="Peptidase_C2_calpain_cat"/>
</dbReference>
<accession>A0A8S9YNE3</accession>
<dbReference type="PROSITE" id="PS50203">
    <property type="entry name" value="CALPAIN_CAT"/>
    <property type="match status" value="1"/>
</dbReference>
<dbReference type="PRINTS" id="PR00704">
    <property type="entry name" value="CALPAIN"/>
</dbReference>
<dbReference type="GO" id="GO:0005509">
    <property type="term" value="F:calcium ion binding"/>
    <property type="evidence" value="ECO:0007669"/>
    <property type="project" value="InterPro"/>
</dbReference>
<keyword evidence="6 9" id="KW-0788">Thiol protease</keyword>
<dbReference type="InterPro" id="IPR022683">
    <property type="entry name" value="Calpain_III"/>
</dbReference>
<evidence type="ECO:0000256" key="8">
    <source>
        <dbReference type="PIRSR" id="PIRSR622684-1"/>
    </source>
</evidence>
<evidence type="ECO:0000259" key="11">
    <source>
        <dbReference type="PROSITE" id="PS50222"/>
    </source>
</evidence>
<sequence>MSVGIKVLRQVDYDSRNHRSNMNARSVARRHKKDSSVWDERFHLSKSLESSRKWFSRQVAQQLQRGGRFRDPFLKPDDSTIGPELCARGRRYDWLRPHEIVNDPQFVTDGISRFDVKQGEIGDCWFLAAVASMSMYRELLQQVIPFGQTLSANGSQSNSSFTYCGMFWFRFWRFGDWVDVVIDDLLPTRNRQLVFMHSADRREFWSALLEKAYVKLVGTYDAMRGGTTAEAMEDFTGGLTEVMDLGEKAPKKLFSIMECAKVRASLMATSIDAAENELEGRGPMGLITGHAYSITDVRRVTSRSGSVELVRLRNPWGNEEEWVGPWSDQSREWKNIPQDERKRIGLTFDNDGEFWMSFSDFVRYFSRIEFCHLGPESVVVGQSMIHATPTRRWEMTKEEGEWVKFATAGGCRNYSDTFHKNPQFRVQVIDPDETDDENMGTLIVGLMQTGRRETHQELHTIGYGIYRLPTRGNRDGLLGRAFFLANSTIARSPTFTNMREVVGRHKLEPGEYVIVPSTFAPNEEAKFILRIFSERACESNEIDDSTNIDKEPGVTPAKPNEDPALIEKLRAAFYDVAGKSGTISYPELRDILNVAFTKDIAFDGFSLETTRSMVALMDTDLSGSLDFHQFKKLWMDLRVWKSIFKKFDRNQTSCLDAFELREILKTVGLSLSNRVYQAIICRYANQKGEILFDDYILLLVRLVTVIETYKAQERLLDGRAVFGLEEFTRSVIYI</sequence>
<gene>
    <name evidence="12" type="ORF">EG68_07010</name>
</gene>
<name>A0A8S9YNE3_9TREM</name>
<dbReference type="SUPFAM" id="SSF47473">
    <property type="entry name" value="EF-hand"/>
    <property type="match status" value="1"/>
</dbReference>
<evidence type="ECO:0000256" key="2">
    <source>
        <dbReference type="ARBA" id="ARBA00022670"/>
    </source>
</evidence>
<feature type="active site" evidence="8 9">
    <location>
        <position position="314"/>
    </location>
</feature>
<keyword evidence="4" id="KW-0677">Repeat</keyword>
<dbReference type="PROSITE" id="PS50222">
    <property type="entry name" value="EF_HAND_2"/>
    <property type="match status" value="1"/>
</dbReference>
<dbReference type="FunFam" id="2.60.120.380:FF:000001">
    <property type="entry name" value="Calpain-1 catalytic subunit"/>
    <property type="match status" value="1"/>
</dbReference>
<dbReference type="Gene3D" id="1.10.238.10">
    <property type="entry name" value="EF-hand"/>
    <property type="match status" value="1"/>
</dbReference>
<dbReference type="FunFam" id="3.90.70.10:FF:000001">
    <property type="entry name" value="Calpain-1 catalytic subunit"/>
    <property type="match status" value="1"/>
</dbReference>
<dbReference type="EMBL" id="JTDE01003148">
    <property type="protein sequence ID" value="KAF7256405.1"/>
    <property type="molecule type" value="Genomic_DNA"/>
</dbReference>
<protein>
    <recommendedName>
        <fullName evidence="14">Calpain-B</fullName>
    </recommendedName>
</protein>
<dbReference type="Proteomes" id="UP000822476">
    <property type="component" value="Unassembled WGS sequence"/>
</dbReference>
<evidence type="ECO:0000256" key="4">
    <source>
        <dbReference type="ARBA" id="ARBA00022737"/>
    </source>
</evidence>
<dbReference type="InterPro" id="IPR033883">
    <property type="entry name" value="C2_III"/>
</dbReference>
<evidence type="ECO:0000313" key="13">
    <source>
        <dbReference type="Proteomes" id="UP000822476"/>
    </source>
</evidence>
<comment type="similarity">
    <text evidence="1">Belongs to the peptidase C2 family.</text>
</comment>
<dbReference type="Pfam" id="PF01067">
    <property type="entry name" value="Calpain_III"/>
    <property type="match status" value="1"/>
</dbReference>
<comment type="caution">
    <text evidence="12">The sequence shown here is derived from an EMBL/GenBank/DDBJ whole genome shotgun (WGS) entry which is preliminary data.</text>
</comment>
<evidence type="ECO:0000256" key="7">
    <source>
        <dbReference type="ARBA" id="ARBA00022837"/>
    </source>
</evidence>
<dbReference type="InterPro" id="IPR036213">
    <property type="entry name" value="Calpain_III_sf"/>
</dbReference>
<keyword evidence="7" id="KW-0106">Calcium</keyword>
<dbReference type="GO" id="GO:0004198">
    <property type="term" value="F:calcium-dependent cysteine-type endopeptidase activity"/>
    <property type="evidence" value="ECO:0007669"/>
    <property type="project" value="InterPro"/>
</dbReference>
<dbReference type="PANTHER" id="PTHR10183:SF433">
    <property type="entry name" value="CALPAIN-A-RELATED"/>
    <property type="match status" value="1"/>
</dbReference>
<feature type="active site" evidence="8 9">
    <location>
        <position position="124"/>
    </location>
</feature>
<dbReference type="InterPro" id="IPR000169">
    <property type="entry name" value="Pept_cys_AS"/>
</dbReference>
<keyword evidence="13" id="KW-1185">Reference proteome</keyword>
<dbReference type="InterPro" id="IPR022684">
    <property type="entry name" value="Calpain_cysteine_protease"/>
</dbReference>
<feature type="domain" description="EF-hand" evidence="11">
    <location>
        <begin position="635"/>
        <end position="670"/>
    </location>
</feature>